<dbReference type="RefSeq" id="WP_348260916.1">
    <property type="nucleotide sequence ID" value="NZ_CP121196.1"/>
</dbReference>
<proteinExistence type="predicted"/>
<reference evidence="2" key="1">
    <citation type="submission" date="2023-03" db="EMBL/GenBank/DDBJ databases">
        <title>Edaphobacter sp.</title>
        <authorList>
            <person name="Huber K.J."/>
            <person name="Papendorf J."/>
            <person name="Pilke C."/>
            <person name="Bunk B."/>
            <person name="Sproeer C."/>
            <person name="Pester M."/>
        </authorList>
    </citation>
    <scope>NUCLEOTIDE SEQUENCE</scope>
    <source>
        <strain evidence="2">DSM 110680</strain>
    </source>
</reference>
<name>A0AAU7DCA3_9BACT</name>
<protein>
    <submittedName>
        <fullName evidence="2">PadR family transcriptional regulator</fullName>
    </submittedName>
</protein>
<dbReference type="PANTHER" id="PTHR33169">
    <property type="entry name" value="PADR-FAMILY TRANSCRIPTIONAL REGULATOR"/>
    <property type="match status" value="1"/>
</dbReference>
<dbReference type="InterPro" id="IPR052509">
    <property type="entry name" value="Metal_resp_DNA-bind_regulator"/>
</dbReference>
<feature type="domain" description="Transcription regulator PadR N-terminal" evidence="1">
    <location>
        <begin position="15"/>
        <end position="88"/>
    </location>
</feature>
<dbReference type="Pfam" id="PF03551">
    <property type="entry name" value="PadR"/>
    <property type="match status" value="1"/>
</dbReference>
<dbReference type="EMBL" id="CP121196">
    <property type="protein sequence ID" value="XBH15682.1"/>
    <property type="molecule type" value="Genomic_DNA"/>
</dbReference>
<gene>
    <name evidence="2" type="ORF">P8935_13995</name>
</gene>
<accession>A0AAU7DCA3</accession>
<dbReference type="NCBIfam" id="TIGR03433">
    <property type="entry name" value="padR_acidobact"/>
    <property type="match status" value="1"/>
</dbReference>
<evidence type="ECO:0000313" key="2">
    <source>
        <dbReference type="EMBL" id="XBH15682.1"/>
    </source>
</evidence>
<evidence type="ECO:0000259" key="1">
    <source>
        <dbReference type="Pfam" id="PF03551"/>
    </source>
</evidence>
<dbReference type="InterPro" id="IPR036388">
    <property type="entry name" value="WH-like_DNA-bd_sf"/>
</dbReference>
<dbReference type="InterPro" id="IPR017799">
    <property type="entry name" value="Tscrpt_reg_PadR_acidobac-type"/>
</dbReference>
<dbReference type="AlphaFoldDB" id="A0AAU7DCA3"/>
<dbReference type="InterPro" id="IPR005149">
    <property type="entry name" value="Tscrpt_reg_PadR_N"/>
</dbReference>
<dbReference type="PANTHER" id="PTHR33169:SF14">
    <property type="entry name" value="TRANSCRIPTIONAL REGULATOR RV3488"/>
    <property type="match status" value="1"/>
</dbReference>
<dbReference type="SUPFAM" id="SSF46785">
    <property type="entry name" value="Winged helix' DNA-binding domain"/>
    <property type="match status" value="1"/>
</dbReference>
<sequence length="107" mass="12070">MSNSELVQGTLEMLVLRTLAPESMHGQGIALRIEQVSDGVFRVNEGSLLPALSRMERARRIRGEWRSTENNRRAKYGTLTAARRKAFEQGCRQCGRQIAAIERILEA</sequence>
<organism evidence="2">
    <name type="scientific">Telmatobacter sp. DSM 110680</name>
    <dbReference type="NCBI Taxonomy" id="3036704"/>
    <lineage>
        <taxon>Bacteria</taxon>
        <taxon>Pseudomonadati</taxon>
        <taxon>Acidobacteriota</taxon>
        <taxon>Terriglobia</taxon>
        <taxon>Terriglobales</taxon>
        <taxon>Acidobacteriaceae</taxon>
        <taxon>Telmatobacter</taxon>
    </lineage>
</organism>
<dbReference type="InterPro" id="IPR036390">
    <property type="entry name" value="WH_DNA-bd_sf"/>
</dbReference>
<dbReference type="Gene3D" id="1.10.10.10">
    <property type="entry name" value="Winged helix-like DNA-binding domain superfamily/Winged helix DNA-binding domain"/>
    <property type="match status" value="1"/>
</dbReference>